<dbReference type="PANTHER" id="PTHR43649">
    <property type="entry name" value="ARABINOSE-BINDING PROTEIN-RELATED"/>
    <property type="match status" value="1"/>
</dbReference>
<dbReference type="InterPro" id="IPR050490">
    <property type="entry name" value="Bact_solute-bd_prot1"/>
</dbReference>
<dbReference type="AlphaFoldDB" id="G4RNS1"/>
<keyword evidence="3" id="KW-0762">Sugar transport</keyword>
<name>G4RNS1_THETK</name>
<dbReference type="Proteomes" id="UP000002654">
    <property type="component" value="Chromosome"/>
</dbReference>
<keyword evidence="2" id="KW-0813">Transport</keyword>
<proteinExistence type="inferred from homology"/>
<dbReference type="PANTHER" id="PTHR43649:SF29">
    <property type="entry name" value="OSMOPROTECTIVE COMPOUNDS-BINDING PROTEIN GGTB"/>
    <property type="match status" value="1"/>
</dbReference>
<accession>G4RNS1</accession>
<evidence type="ECO:0000256" key="2">
    <source>
        <dbReference type="ARBA" id="ARBA00022448"/>
    </source>
</evidence>
<evidence type="ECO:0000313" key="3">
    <source>
        <dbReference type="EMBL" id="CCC81215.1"/>
    </source>
</evidence>
<organism evidence="3 4">
    <name type="scientific">Thermoproteus tenax (strain ATCC 35583 / DSM 2078 / JCM 9277 / NBRC 100435 / Kra 1)</name>
    <dbReference type="NCBI Taxonomy" id="768679"/>
    <lineage>
        <taxon>Archaea</taxon>
        <taxon>Thermoproteota</taxon>
        <taxon>Thermoprotei</taxon>
        <taxon>Thermoproteales</taxon>
        <taxon>Thermoproteaceae</taxon>
        <taxon>Thermoproteus</taxon>
    </lineage>
</organism>
<protein>
    <submittedName>
        <fullName evidence="3">ABC-type sugar transport system, periplasmic component</fullName>
    </submittedName>
</protein>
<dbReference type="OrthoDB" id="18034at2157"/>
<dbReference type="SUPFAM" id="SSF53850">
    <property type="entry name" value="Periplasmic binding protein-like II"/>
    <property type="match status" value="1"/>
</dbReference>
<dbReference type="Gene3D" id="3.40.190.10">
    <property type="entry name" value="Periplasmic binding protein-like II"/>
    <property type="match status" value="1"/>
</dbReference>
<dbReference type="STRING" id="768679.TTX_0550"/>
<dbReference type="RefSeq" id="WP_014126472.1">
    <property type="nucleotide sequence ID" value="NC_016070.1"/>
</dbReference>
<dbReference type="KEGG" id="ttn:TTX_0550"/>
<evidence type="ECO:0000256" key="1">
    <source>
        <dbReference type="ARBA" id="ARBA00008520"/>
    </source>
</evidence>
<sequence length="481" mass="53596">MRASKLGLAVGIVVVLILIGAAAYFMSKTPPPTSSATPTAPSPQQNITLYVVAYKGKTADFIQFAGQLYHQLHPNVYVKVITYPFSQYLTNELTVLQAHSSQYDIVEFTSTSSLRFVPYVVPLNPYVGTLFNMSDLIEPQEDFGGVYYNATSGQNVYIGVAYETDIYTLVYKKSLFDNNTLAQQFYREYGLQLDPLTWENWTAALDADKFFVGHGITKYGIIIADDPSHDIIDAYPAVFGWWYLHDPSLNKGTSGGIPTFNIMFYGSPAPGCPYPLPDFNTTDGIQALEVYRELVSYEPPPNVTAVSYNNDPQLYAQYAPAAILFVSQLAYLPPSVYNDTYVAPLPGGYAETGTSFLAVSKYSAHIQQALDFLAFLVSPKVQIYEYLYFHHFPISKEAFQMLLSNSTLSSHEREILKEVYQAAQNAWANPPNIPPTAQVLIPTFNQEVYMYLLGQMDAQTAMNSAARSWINALVQTYGPCH</sequence>
<dbReference type="PATRIC" id="fig|768679.9.peg.565"/>
<evidence type="ECO:0000313" key="4">
    <source>
        <dbReference type="Proteomes" id="UP000002654"/>
    </source>
</evidence>
<dbReference type="InterPro" id="IPR006059">
    <property type="entry name" value="SBP"/>
</dbReference>
<reference evidence="3 4" key="1">
    <citation type="journal article" date="2011" name="PLoS ONE">
        <title>The complete genome sequence of Thermoproteus tenax: a physiologically versatile member of the Crenarchaeota.</title>
        <authorList>
            <person name="Siebers B."/>
            <person name="Zaparty M."/>
            <person name="Raddatz G."/>
            <person name="Tjaden B."/>
            <person name="Albers S.V."/>
            <person name="Bell S.D."/>
            <person name="Blombach F."/>
            <person name="Kletzin A."/>
            <person name="Kyrpides N."/>
            <person name="Lanz C."/>
            <person name="Plagens A."/>
            <person name="Rampp M."/>
            <person name="Rosinus A."/>
            <person name="von Jan M."/>
            <person name="Makarova K.S."/>
            <person name="Klenk H.P."/>
            <person name="Schuster S.C."/>
            <person name="Hensel R."/>
        </authorList>
    </citation>
    <scope>NUCLEOTIDE SEQUENCE [LARGE SCALE GENOMIC DNA]</scope>
    <source>
        <strain evidence="4">ATCC 35583 / DSM 2078 / JCM 9277 / NBRC 100435 / Kra 1</strain>
    </source>
</reference>
<dbReference type="eggNOG" id="arCOG00156">
    <property type="taxonomic scope" value="Archaea"/>
</dbReference>
<dbReference type="PaxDb" id="768679-TTX_0550"/>
<comment type="similarity">
    <text evidence="1">Belongs to the bacterial solute-binding protein 1 family.</text>
</comment>
<dbReference type="Pfam" id="PF01547">
    <property type="entry name" value="SBP_bac_1"/>
    <property type="match status" value="1"/>
</dbReference>
<gene>
    <name evidence="3" type="ordered locus">TTX_0550</name>
</gene>
<dbReference type="GeneID" id="11263550"/>
<keyword evidence="4" id="KW-1185">Reference proteome</keyword>
<dbReference type="EMBL" id="FN869859">
    <property type="protein sequence ID" value="CCC81215.1"/>
    <property type="molecule type" value="Genomic_DNA"/>
</dbReference>
<dbReference type="HOGENOM" id="CLU_590033_0_0_2"/>